<evidence type="ECO:0000313" key="2">
    <source>
        <dbReference type="EMBL" id="KRL38485.1"/>
    </source>
</evidence>
<dbReference type="Proteomes" id="UP000051155">
    <property type="component" value="Unassembled WGS sequence"/>
</dbReference>
<proteinExistence type="predicted"/>
<dbReference type="RefSeq" id="WP_057736143.1">
    <property type="nucleotide sequence ID" value="NZ_AZEG01000004.1"/>
</dbReference>
<comment type="caution">
    <text evidence="2">The sequence shown here is derived from an EMBL/GenBank/DDBJ whole genome shotgun (WGS) entry which is preliminary data.</text>
</comment>
<reference evidence="2 3" key="1">
    <citation type="journal article" date="2015" name="Genome Announc.">
        <title>Expanding the biotechnology potential of lactobacilli through comparative genomics of 213 strains and associated genera.</title>
        <authorList>
            <person name="Sun Z."/>
            <person name="Harris H.M."/>
            <person name="McCann A."/>
            <person name="Guo C."/>
            <person name="Argimon S."/>
            <person name="Zhang W."/>
            <person name="Yang X."/>
            <person name="Jeffery I.B."/>
            <person name="Cooney J.C."/>
            <person name="Kagawa T.F."/>
            <person name="Liu W."/>
            <person name="Song Y."/>
            <person name="Salvetti E."/>
            <person name="Wrobel A."/>
            <person name="Rasinkangas P."/>
            <person name="Parkhill J."/>
            <person name="Rea M.C."/>
            <person name="O'Sullivan O."/>
            <person name="Ritari J."/>
            <person name="Douillard F.P."/>
            <person name="Paul Ross R."/>
            <person name="Yang R."/>
            <person name="Briner A.E."/>
            <person name="Felis G.E."/>
            <person name="de Vos W.M."/>
            <person name="Barrangou R."/>
            <person name="Klaenhammer T.R."/>
            <person name="Caufield P.W."/>
            <person name="Cui Y."/>
            <person name="Zhang H."/>
            <person name="O'Toole P.W."/>
        </authorList>
    </citation>
    <scope>NUCLEOTIDE SEQUENCE [LARGE SCALE GENOMIC DNA]</scope>
    <source>
        <strain evidence="2 3">DSM 19971</strain>
    </source>
</reference>
<feature type="domain" description="Ribosomal protein eL8/eL30/eS12/Gadd45" evidence="1">
    <location>
        <begin position="6"/>
        <end position="93"/>
    </location>
</feature>
<evidence type="ECO:0000313" key="3">
    <source>
        <dbReference type="Proteomes" id="UP000051155"/>
    </source>
</evidence>
<dbReference type="OrthoDB" id="9794863at2"/>
<dbReference type="InterPro" id="IPR004038">
    <property type="entry name" value="Ribosomal_eL8/eL30/eS12/Gad45"/>
</dbReference>
<organism evidence="2 3">
    <name type="scientific">Liquorilactobacillus uvarum DSM 19971</name>
    <dbReference type="NCBI Taxonomy" id="1423812"/>
    <lineage>
        <taxon>Bacteria</taxon>
        <taxon>Bacillati</taxon>
        <taxon>Bacillota</taxon>
        <taxon>Bacilli</taxon>
        <taxon>Lactobacillales</taxon>
        <taxon>Lactobacillaceae</taxon>
        <taxon>Liquorilactobacillus</taxon>
    </lineage>
</organism>
<dbReference type="STRING" id="1423812.FD20_GL001687"/>
<dbReference type="SUPFAM" id="SSF55315">
    <property type="entry name" value="L30e-like"/>
    <property type="match status" value="1"/>
</dbReference>
<keyword evidence="3" id="KW-1185">Reference proteome</keyword>
<name>A0A0R1Q7Z9_9LACO</name>
<dbReference type="PATRIC" id="fig|1423812.3.peg.1798"/>
<accession>A0A0R1Q7Z9</accession>
<dbReference type="InterPro" id="IPR029064">
    <property type="entry name" value="Ribosomal_eL30-like_sf"/>
</dbReference>
<protein>
    <recommendedName>
        <fullName evidence="1">Ribosomal protein eL8/eL30/eS12/Gadd45 domain-containing protein</fullName>
    </recommendedName>
</protein>
<gene>
    <name evidence="2" type="ORF">FD20_GL001687</name>
</gene>
<dbReference type="Pfam" id="PF01248">
    <property type="entry name" value="Ribosomal_L7Ae"/>
    <property type="match status" value="1"/>
</dbReference>
<evidence type="ECO:0000259" key="1">
    <source>
        <dbReference type="Pfam" id="PF01248"/>
    </source>
</evidence>
<dbReference type="Gene3D" id="3.30.1330.30">
    <property type="match status" value="1"/>
</dbReference>
<dbReference type="EMBL" id="AZEG01000004">
    <property type="protein sequence ID" value="KRL38485.1"/>
    <property type="molecule type" value="Genomic_DNA"/>
</dbReference>
<sequence length="100" mass="11310">MKNKQKVLQLLGLARRAGKLTTGDENVLKKVRTQKTYFVFVASDCSEATLKKYTDKCQSYHITMNSSFTQVELSNAIGIQRKIVSVDDSGFSRKFTLLLE</sequence>
<dbReference type="AlphaFoldDB" id="A0A0R1Q7Z9"/>